<dbReference type="GO" id="GO:0004519">
    <property type="term" value="F:endonuclease activity"/>
    <property type="evidence" value="ECO:0007669"/>
    <property type="project" value="UniProtKB-KW"/>
</dbReference>
<gene>
    <name evidence="5" type="ORF">FGM01_05045</name>
</gene>
<comment type="similarity">
    <text evidence="1">Belongs to the EndA/NucM nuclease family.</text>
</comment>
<keyword evidence="3" id="KW-0378">Hydrolase</keyword>
<organism evidence="5 6">
    <name type="scientific">Christiangramia sabulilitoris</name>
    <dbReference type="NCBI Taxonomy" id="2583991"/>
    <lineage>
        <taxon>Bacteria</taxon>
        <taxon>Pseudomonadati</taxon>
        <taxon>Bacteroidota</taxon>
        <taxon>Flavobacteriia</taxon>
        <taxon>Flavobacteriales</taxon>
        <taxon>Flavobacteriaceae</taxon>
        <taxon>Christiangramia</taxon>
    </lineage>
</organism>
<dbReference type="PANTHER" id="PTHR33607">
    <property type="entry name" value="ENDONUCLEASE-1"/>
    <property type="match status" value="1"/>
</dbReference>
<reference evidence="5 6" key="1">
    <citation type="submission" date="2019-06" db="EMBL/GenBank/DDBJ databases">
        <title>Gramella sabulilitoris sp. nov., isolated from a marine sand.</title>
        <authorList>
            <person name="Yoon J.-H."/>
        </authorList>
    </citation>
    <scope>NUCLEOTIDE SEQUENCE [LARGE SCALE GENOMIC DNA]</scope>
    <source>
        <strain evidence="5 6">HSMS-1</strain>
    </source>
</reference>
<dbReference type="InterPro" id="IPR007346">
    <property type="entry name" value="Endonuclease-I"/>
</dbReference>
<evidence type="ECO:0000256" key="3">
    <source>
        <dbReference type="ARBA" id="ARBA00022801"/>
    </source>
</evidence>
<name>A0A550I9D0_9FLAO</name>
<accession>A0A550I9D0</accession>
<dbReference type="PANTHER" id="PTHR33607:SF2">
    <property type="entry name" value="ENDONUCLEASE-1"/>
    <property type="match status" value="1"/>
</dbReference>
<evidence type="ECO:0000256" key="2">
    <source>
        <dbReference type="ARBA" id="ARBA00022722"/>
    </source>
</evidence>
<feature type="region of interest" description="Disordered" evidence="4">
    <location>
        <begin position="14"/>
        <end position="35"/>
    </location>
</feature>
<evidence type="ECO:0000256" key="4">
    <source>
        <dbReference type="SAM" id="MobiDB-lite"/>
    </source>
</evidence>
<keyword evidence="6" id="KW-1185">Reference proteome</keyword>
<keyword evidence="2" id="KW-0540">Nuclease</keyword>
<dbReference type="Gene3D" id="2.60.40.3440">
    <property type="match status" value="2"/>
</dbReference>
<dbReference type="EMBL" id="VHSF01000001">
    <property type="protein sequence ID" value="TRO67575.1"/>
    <property type="molecule type" value="Genomic_DNA"/>
</dbReference>
<dbReference type="SUPFAM" id="SSF54060">
    <property type="entry name" value="His-Me finger endonucleases"/>
    <property type="match status" value="1"/>
</dbReference>
<proteinExistence type="inferred from homology"/>
<evidence type="ECO:0000313" key="5">
    <source>
        <dbReference type="EMBL" id="TRO67575.1"/>
    </source>
</evidence>
<evidence type="ECO:0000256" key="1">
    <source>
        <dbReference type="ARBA" id="ARBA00006429"/>
    </source>
</evidence>
<dbReference type="GO" id="GO:0016787">
    <property type="term" value="F:hydrolase activity"/>
    <property type="evidence" value="ECO:0007669"/>
    <property type="project" value="UniProtKB-KW"/>
</dbReference>
<dbReference type="Pfam" id="PF04231">
    <property type="entry name" value="Endonuclease_1"/>
    <property type="match status" value="1"/>
</dbReference>
<dbReference type="Pfam" id="PF17963">
    <property type="entry name" value="Big_9"/>
    <property type="match status" value="2"/>
</dbReference>
<dbReference type="OrthoDB" id="9805017at2"/>
<keyword evidence="5" id="KW-0255">Endonuclease</keyword>
<protein>
    <submittedName>
        <fullName evidence="5">Endonuclease I</fullName>
    </submittedName>
</protein>
<dbReference type="AlphaFoldDB" id="A0A550I9D0"/>
<comment type="caution">
    <text evidence="5">The sequence shown here is derived from an EMBL/GenBank/DDBJ whole genome shotgun (WGS) entry which is preliminary data.</text>
</comment>
<evidence type="ECO:0000313" key="6">
    <source>
        <dbReference type="Proteomes" id="UP000315131"/>
    </source>
</evidence>
<sequence length="446" mass="49515">MLAALTLILVGCSTEENPGPGTEVTPEPVQKDPVANDDSFTVVEDDESRLDGYLDNDALENNARLEEFDEYTANGGQITDNRDGSFTYFPAADFTGVDTFTYTICDSDNNCSTATVSITVQDEGAPQANADETNTVVNQTLTIDNLLANDDLLDEAGIFSVETTTSAGGTAVLNNDGTVTYTPASGYKGEDTFSYTICDDDVESTCSSALVTVNVVESITFNFPSELADYYSDLSISASTELNYEFVSDHTSANQTVFLEYTDRHDYLYDADEDLNNPENVILMYTGESRYWEEYQSGSNSYNPQTYNTEHVYPQSKLNTEESKNDLHVLRVADADVNEARWNYPFTDGSGNNKLIGDDQWYPGDEWKGDVARIIMYVNVRYGDNFSDVGNLELFLKWNIEDPVSDFEIQRNNAIEAAQGNRNPFIDNPYLATLIWGGAEAENKWE</sequence>
<dbReference type="InterPro" id="IPR044925">
    <property type="entry name" value="His-Me_finger_sf"/>
</dbReference>
<dbReference type="Proteomes" id="UP000315131">
    <property type="component" value="Unassembled WGS sequence"/>
</dbReference>